<evidence type="ECO:0000256" key="1">
    <source>
        <dbReference type="SAM" id="MobiDB-lite"/>
    </source>
</evidence>
<reference evidence="2 3" key="1">
    <citation type="journal article" date="2010" name="Nature">
        <title>The Ectocarpus genome and the independent evolution of multicellularity in brown algae.</title>
        <authorList>
            <person name="Cock J.M."/>
            <person name="Sterck L."/>
            <person name="Rouze P."/>
            <person name="Scornet D."/>
            <person name="Allen A.E."/>
            <person name="Amoutzias G."/>
            <person name="Anthouard V."/>
            <person name="Artiguenave F."/>
            <person name="Aury J.M."/>
            <person name="Badger J.H."/>
            <person name="Beszteri B."/>
            <person name="Billiau K."/>
            <person name="Bonnet E."/>
            <person name="Bothwell J.H."/>
            <person name="Bowler C."/>
            <person name="Boyen C."/>
            <person name="Brownlee C."/>
            <person name="Carrano C.J."/>
            <person name="Charrier B."/>
            <person name="Cho G.Y."/>
            <person name="Coelho S.M."/>
            <person name="Collen J."/>
            <person name="Corre E."/>
            <person name="Da Silva C."/>
            <person name="Delage L."/>
            <person name="Delaroque N."/>
            <person name="Dittami S.M."/>
            <person name="Doulbeau S."/>
            <person name="Elias M."/>
            <person name="Farnham G."/>
            <person name="Gachon C.M."/>
            <person name="Gschloessl B."/>
            <person name="Heesch S."/>
            <person name="Jabbari K."/>
            <person name="Jubin C."/>
            <person name="Kawai H."/>
            <person name="Kimura K."/>
            <person name="Kloareg B."/>
            <person name="Kupper F.C."/>
            <person name="Lang D."/>
            <person name="Le Bail A."/>
            <person name="Leblanc C."/>
            <person name="Lerouge P."/>
            <person name="Lohr M."/>
            <person name="Lopez P.J."/>
            <person name="Martens C."/>
            <person name="Maumus F."/>
            <person name="Michel G."/>
            <person name="Miranda-Saavedra D."/>
            <person name="Morales J."/>
            <person name="Moreau H."/>
            <person name="Motomura T."/>
            <person name="Nagasato C."/>
            <person name="Napoli C.A."/>
            <person name="Nelson D.R."/>
            <person name="Nyvall-Collen P."/>
            <person name="Peters A.F."/>
            <person name="Pommier C."/>
            <person name="Potin P."/>
            <person name="Poulain J."/>
            <person name="Quesneville H."/>
            <person name="Read B."/>
            <person name="Rensing S.A."/>
            <person name="Ritter A."/>
            <person name="Rousvoal S."/>
            <person name="Samanta M."/>
            <person name="Samson G."/>
            <person name="Schroeder D.C."/>
            <person name="Segurens B."/>
            <person name="Strittmatter M."/>
            <person name="Tonon T."/>
            <person name="Tregear J.W."/>
            <person name="Valentin K."/>
            <person name="von Dassow P."/>
            <person name="Yamagishi T."/>
            <person name="Van de Peer Y."/>
            <person name="Wincker P."/>
        </authorList>
    </citation>
    <scope>NUCLEOTIDE SEQUENCE [LARGE SCALE GENOMIC DNA]</scope>
    <source>
        <strain evidence="3">Ec32 / CCAP1310/4</strain>
    </source>
</reference>
<feature type="region of interest" description="Disordered" evidence="1">
    <location>
        <begin position="161"/>
        <end position="183"/>
    </location>
</feature>
<dbReference type="EMBL" id="FN649726">
    <property type="protein sequence ID" value="CBN76705.1"/>
    <property type="molecule type" value="Genomic_DNA"/>
</dbReference>
<dbReference type="InParanoid" id="D8LBJ6"/>
<sequence length="218" mass="21593">MIPTLPFAPNDETCREIREAISEWDDTTRVIVGHGSGSFGHVAAAKHSTIDGVSGAVQWRGFCDVSDAASRLNRWLLLAGETEGVFGGDGACVPEISLESLPSIEGSLGGSRGTDVTGGMASKVRDMISLVESLPGARIRIFSGLTPGGVKRTLLLAAGREGQEPTQGGSGGSSGGSGGPTTGGLGTVIVASATTAAAVAPAVSTAVVCEVGGGGGIS</sequence>
<dbReference type="EMBL" id="FN647682">
    <property type="protein sequence ID" value="CBN76705.1"/>
    <property type="molecule type" value="Genomic_DNA"/>
</dbReference>
<keyword evidence="2" id="KW-0808">Transferase</keyword>
<dbReference type="OrthoDB" id="10468313at2759"/>
<organism evidence="2 3">
    <name type="scientific">Ectocarpus siliculosus</name>
    <name type="common">Brown alga</name>
    <name type="synonym">Conferva siliculosa</name>
    <dbReference type="NCBI Taxonomy" id="2880"/>
    <lineage>
        <taxon>Eukaryota</taxon>
        <taxon>Sar</taxon>
        <taxon>Stramenopiles</taxon>
        <taxon>Ochrophyta</taxon>
        <taxon>PX clade</taxon>
        <taxon>Phaeophyceae</taxon>
        <taxon>Ectocarpales</taxon>
        <taxon>Ectocarpaceae</taxon>
        <taxon>Ectocarpus</taxon>
    </lineage>
</organism>
<evidence type="ECO:0000313" key="2">
    <source>
        <dbReference type="EMBL" id="CBN76705.1"/>
    </source>
</evidence>
<name>D8LBJ6_ECTSI</name>
<accession>D8LBJ6</accession>
<dbReference type="STRING" id="2880.D8LBJ6"/>
<gene>
    <name evidence="2" type="ORF">Esi_0000_0494</name>
</gene>
<dbReference type="InterPro" id="IPR036393">
    <property type="entry name" value="AceGlu_kinase-like_sf"/>
</dbReference>
<keyword evidence="3" id="KW-1185">Reference proteome</keyword>
<protein>
    <submittedName>
        <fullName evidence="2">Aspartate/glutamate/uridylate kinase</fullName>
    </submittedName>
</protein>
<dbReference type="Proteomes" id="UP000002630">
    <property type="component" value="Linkage Group LG01"/>
</dbReference>
<evidence type="ECO:0000313" key="3">
    <source>
        <dbReference type="Proteomes" id="UP000002630"/>
    </source>
</evidence>
<feature type="compositionally biased region" description="Gly residues" evidence="1">
    <location>
        <begin position="168"/>
        <end position="183"/>
    </location>
</feature>
<dbReference type="Gene3D" id="3.40.1160.10">
    <property type="entry name" value="Acetylglutamate kinase-like"/>
    <property type="match status" value="1"/>
</dbReference>
<proteinExistence type="predicted"/>
<dbReference type="AlphaFoldDB" id="D8LBJ6"/>
<keyword evidence="2" id="KW-0418">Kinase</keyword>
<dbReference type="GO" id="GO:0016301">
    <property type="term" value="F:kinase activity"/>
    <property type="evidence" value="ECO:0007669"/>
    <property type="project" value="UniProtKB-KW"/>
</dbReference>